<accession>A0A382R8E2</accession>
<organism evidence="2">
    <name type="scientific">marine metagenome</name>
    <dbReference type="NCBI Taxonomy" id="408172"/>
    <lineage>
        <taxon>unclassified sequences</taxon>
        <taxon>metagenomes</taxon>
        <taxon>ecological metagenomes</taxon>
    </lineage>
</organism>
<reference evidence="2" key="1">
    <citation type="submission" date="2018-05" db="EMBL/GenBank/DDBJ databases">
        <authorList>
            <person name="Lanie J.A."/>
            <person name="Ng W.-L."/>
            <person name="Kazmierczak K.M."/>
            <person name="Andrzejewski T.M."/>
            <person name="Davidsen T.M."/>
            <person name="Wayne K.J."/>
            <person name="Tettelin H."/>
            <person name="Glass J.I."/>
            <person name="Rusch D."/>
            <person name="Podicherti R."/>
            <person name="Tsui H.-C.T."/>
            <person name="Winkler M.E."/>
        </authorList>
    </citation>
    <scope>NUCLEOTIDE SEQUENCE</scope>
</reference>
<name>A0A382R8E2_9ZZZZ</name>
<dbReference type="EMBL" id="UINC01119528">
    <property type="protein sequence ID" value="SVC93407.1"/>
    <property type="molecule type" value="Genomic_DNA"/>
</dbReference>
<feature type="transmembrane region" description="Helical" evidence="1">
    <location>
        <begin position="107"/>
        <end position="125"/>
    </location>
</feature>
<feature type="transmembrane region" description="Helical" evidence="1">
    <location>
        <begin position="168"/>
        <end position="190"/>
    </location>
</feature>
<evidence type="ECO:0000256" key="1">
    <source>
        <dbReference type="SAM" id="Phobius"/>
    </source>
</evidence>
<keyword evidence="1" id="KW-0472">Membrane</keyword>
<feature type="transmembrane region" description="Helical" evidence="1">
    <location>
        <begin position="12"/>
        <end position="29"/>
    </location>
</feature>
<keyword evidence="1" id="KW-1133">Transmembrane helix</keyword>
<dbReference type="AlphaFoldDB" id="A0A382R8E2"/>
<feature type="non-terminal residue" evidence="2">
    <location>
        <position position="199"/>
    </location>
</feature>
<proteinExistence type="predicted"/>
<gene>
    <name evidence="2" type="ORF">METZ01_LOCUS346261</name>
</gene>
<protein>
    <submittedName>
        <fullName evidence="2">Uncharacterized protein</fullName>
    </submittedName>
</protein>
<evidence type="ECO:0000313" key="2">
    <source>
        <dbReference type="EMBL" id="SVC93407.1"/>
    </source>
</evidence>
<keyword evidence="1" id="KW-0812">Transmembrane</keyword>
<feature type="transmembrane region" description="Helical" evidence="1">
    <location>
        <begin position="68"/>
        <end position="100"/>
    </location>
</feature>
<sequence length="199" mass="22819">MSYSNNQPFRPLVLVLIYLALVGYLYSFSQYGLNVWDEGGYANGTLRTLNGEKAMEDFNPFGYPQGRYVYGVLFFKIFGINIQSLRIGVILITPAMIFMVYAISRRIMPSGFSFLASVFMLSAPAMYYNRFFTFFFVLNLFGLIRCVEKFQPQRYLFLSGTILLSGFFKVEVALLSFLCSAAVFFVQFILSRTKQQNSD</sequence>